<feature type="compositionally biased region" description="Basic and acidic residues" evidence="1">
    <location>
        <begin position="72"/>
        <end position="83"/>
    </location>
</feature>
<proteinExistence type="predicted"/>
<evidence type="ECO:0000313" key="2">
    <source>
        <dbReference type="EMBL" id="TKS93084.1"/>
    </source>
</evidence>
<organism evidence="2 3">
    <name type="scientific">Collichthys lucidus</name>
    <name type="common">Big head croaker</name>
    <name type="synonym">Sciaena lucida</name>
    <dbReference type="NCBI Taxonomy" id="240159"/>
    <lineage>
        <taxon>Eukaryota</taxon>
        <taxon>Metazoa</taxon>
        <taxon>Chordata</taxon>
        <taxon>Craniata</taxon>
        <taxon>Vertebrata</taxon>
        <taxon>Euteleostomi</taxon>
        <taxon>Actinopterygii</taxon>
        <taxon>Neopterygii</taxon>
        <taxon>Teleostei</taxon>
        <taxon>Neoteleostei</taxon>
        <taxon>Acanthomorphata</taxon>
        <taxon>Eupercaria</taxon>
        <taxon>Sciaenidae</taxon>
        <taxon>Collichthys</taxon>
    </lineage>
</organism>
<feature type="compositionally biased region" description="Basic and acidic residues" evidence="1">
    <location>
        <begin position="10"/>
        <end position="27"/>
    </location>
</feature>
<evidence type="ECO:0000256" key="1">
    <source>
        <dbReference type="SAM" id="MobiDB-lite"/>
    </source>
</evidence>
<evidence type="ECO:0000313" key="3">
    <source>
        <dbReference type="Proteomes" id="UP000298787"/>
    </source>
</evidence>
<dbReference type="AlphaFoldDB" id="A0A4U5VW94"/>
<dbReference type="EMBL" id="CM014101">
    <property type="protein sequence ID" value="TKS93084.1"/>
    <property type="molecule type" value="Genomic_DNA"/>
</dbReference>
<reference evidence="2 3" key="1">
    <citation type="submission" date="2019-01" db="EMBL/GenBank/DDBJ databases">
        <title>Genome Assembly of Collichthys lucidus.</title>
        <authorList>
            <person name="Cai M."/>
            <person name="Xiao S."/>
        </authorList>
    </citation>
    <scope>NUCLEOTIDE SEQUENCE [LARGE SCALE GENOMIC DNA]</scope>
    <source>
        <strain evidence="2">JT15FE1705JMU</strain>
        <tissue evidence="2">Muscle</tissue>
    </source>
</reference>
<keyword evidence="3" id="KW-1185">Reference proteome</keyword>
<dbReference type="Proteomes" id="UP000298787">
    <property type="component" value="Chromosome 24"/>
</dbReference>
<gene>
    <name evidence="2" type="ORF">D9C73_026929</name>
</gene>
<accession>A0A4U5VW94</accession>
<sequence length="83" mass="8912">MDRCVSQPDRGNDEDNPDGSRGERPSGDRVAQTRATTAGQHLVTVAPWAPSRGPRPAAGEQSLKCLSPESSCRGKEMDSWTDS</sequence>
<name>A0A4U5VW94_COLLU</name>
<feature type="region of interest" description="Disordered" evidence="1">
    <location>
        <begin position="1"/>
        <end position="83"/>
    </location>
</feature>
<protein>
    <submittedName>
        <fullName evidence="2">Uncharacterized protein</fullName>
    </submittedName>
</protein>